<dbReference type="SUPFAM" id="SSF81593">
    <property type="entry name" value="Nucleotidyltransferase substrate binding subunit/domain"/>
    <property type="match status" value="2"/>
</dbReference>
<comment type="similarity">
    <text evidence="7">Belongs to the GlnE family.</text>
</comment>
<dbReference type="NCBIfam" id="NF008292">
    <property type="entry name" value="PRK11072.1"/>
    <property type="match status" value="1"/>
</dbReference>
<dbReference type="Gene3D" id="3.30.460.10">
    <property type="entry name" value="Beta Polymerase, domain 2"/>
    <property type="match status" value="2"/>
</dbReference>
<dbReference type="EMBL" id="OANT01000001">
    <property type="protein sequence ID" value="SNX43284.1"/>
    <property type="molecule type" value="Genomic_DNA"/>
</dbReference>
<feature type="domain" description="PII-uridylyltransferase/Glutamine-synthetase adenylyltransferase" evidence="9">
    <location>
        <begin position="280"/>
        <end position="418"/>
    </location>
</feature>
<keyword evidence="1 7" id="KW-0808">Transferase</keyword>
<keyword evidence="6 7" id="KW-0511">Multifunctional enzyme</keyword>
<feature type="domain" description="PII-uridylyltransferase/Glutamine-synthetase adenylyltransferase" evidence="9">
    <location>
        <begin position="795"/>
        <end position="890"/>
    </location>
</feature>
<feature type="domain" description="Glutamate-ammonia ligase adenylyltransferase repeated" evidence="8">
    <location>
        <begin position="36"/>
        <end position="253"/>
    </location>
</feature>
<dbReference type="Gene3D" id="1.20.120.330">
    <property type="entry name" value="Nucleotidyltransferases domain 2"/>
    <property type="match status" value="2"/>
</dbReference>
<evidence type="ECO:0000256" key="1">
    <source>
        <dbReference type="ARBA" id="ARBA00022679"/>
    </source>
</evidence>
<dbReference type="PANTHER" id="PTHR30621">
    <property type="entry name" value="GLUTAMINE SYNTHETASE ADENYLYLTRANSFERASE"/>
    <property type="match status" value="1"/>
</dbReference>
<evidence type="ECO:0000313" key="10">
    <source>
        <dbReference type="EMBL" id="SNX43284.1"/>
    </source>
</evidence>
<comment type="cofactor">
    <cofactor evidence="7">
        <name>Mg(2+)</name>
        <dbReference type="ChEBI" id="CHEBI:18420"/>
    </cofactor>
</comment>
<feature type="domain" description="Glutamate-ammonia ligase adenylyltransferase repeated" evidence="8">
    <location>
        <begin position="518"/>
        <end position="772"/>
    </location>
</feature>
<comment type="catalytic activity">
    <reaction evidence="7">
        <text>[glutamine synthetase]-O(4)-(5'-adenylyl)-L-tyrosine + phosphate = [glutamine synthetase]-L-tyrosine + ADP</text>
        <dbReference type="Rhea" id="RHEA:43716"/>
        <dbReference type="Rhea" id="RHEA-COMP:10660"/>
        <dbReference type="Rhea" id="RHEA-COMP:10661"/>
        <dbReference type="ChEBI" id="CHEBI:43474"/>
        <dbReference type="ChEBI" id="CHEBI:46858"/>
        <dbReference type="ChEBI" id="CHEBI:83624"/>
        <dbReference type="ChEBI" id="CHEBI:456216"/>
        <dbReference type="EC" id="2.7.7.89"/>
    </reaction>
</comment>
<dbReference type="CDD" id="cd05401">
    <property type="entry name" value="NT_GlnE_GlnD_like"/>
    <property type="match status" value="2"/>
</dbReference>
<name>A0A240E3C8_9GAMM</name>
<dbReference type="Pfam" id="PF08335">
    <property type="entry name" value="GlnD_UR_UTase"/>
    <property type="match status" value="2"/>
</dbReference>
<evidence type="ECO:0000256" key="5">
    <source>
        <dbReference type="ARBA" id="ARBA00022842"/>
    </source>
</evidence>
<dbReference type="GO" id="GO:0005829">
    <property type="term" value="C:cytosol"/>
    <property type="evidence" value="ECO:0007669"/>
    <property type="project" value="TreeGrafter"/>
</dbReference>
<dbReference type="GO" id="GO:0047388">
    <property type="term" value="F:[glutamine synthetase]-adenylyl-L-tyrosine phosphorylase activity"/>
    <property type="evidence" value="ECO:0007669"/>
    <property type="project" value="UniProtKB-EC"/>
</dbReference>
<dbReference type="GO" id="GO:0008882">
    <property type="term" value="F:[glutamate-ammonia-ligase] adenylyltransferase activity"/>
    <property type="evidence" value="ECO:0007669"/>
    <property type="project" value="UniProtKB-UniRule"/>
</dbReference>
<dbReference type="EC" id="2.7.7.89" evidence="7"/>
<dbReference type="PANTHER" id="PTHR30621:SF0">
    <property type="entry name" value="BIFUNCTIONAL GLUTAMINE SYNTHETASE ADENYLYLTRANSFERASE_ADENYLYL-REMOVING ENZYME"/>
    <property type="match status" value="1"/>
</dbReference>
<dbReference type="FunFam" id="3.30.460.10:FF:000009">
    <property type="entry name" value="Bifunctional glutamine synthetase adenylyltransferase/adenylyl-removing enzyme"/>
    <property type="match status" value="1"/>
</dbReference>
<gene>
    <name evidence="7" type="primary">glnE</name>
    <name evidence="10" type="ORF">SAMN05421731_101320</name>
</gene>
<feature type="region of interest" description="Adenylyl removase" evidence="7">
    <location>
        <begin position="1"/>
        <end position="421"/>
    </location>
</feature>
<dbReference type="GO" id="GO:0000287">
    <property type="term" value="F:magnesium ion binding"/>
    <property type="evidence" value="ECO:0007669"/>
    <property type="project" value="UniProtKB-UniRule"/>
</dbReference>
<accession>A0A240E3C8</accession>
<dbReference type="GO" id="GO:0005524">
    <property type="term" value="F:ATP binding"/>
    <property type="evidence" value="ECO:0007669"/>
    <property type="project" value="UniProtKB-UniRule"/>
</dbReference>
<keyword evidence="2 7" id="KW-0548">Nucleotidyltransferase</keyword>
<dbReference type="AlphaFoldDB" id="A0A240E3C8"/>
<dbReference type="GO" id="GO:0016874">
    <property type="term" value="F:ligase activity"/>
    <property type="evidence" value="ECO:0007669"/>
    <property type="project" value="UniProtKB-KW"/>
</dbReference>
<evidence type="ECO:0000256" key="7">
    <source>
        <dbReference type="HAMAP-Rule" id="MF_00802"/>
    </source>
</evidence>
<dbReference type="HAMAP" id="MF_00802">
    <property type="entry name" value="GlnE"/>
    <property type="match status" value="1"/>
</dbReference>
<dbReference type="OrthoDB" id="9759366at2"/>
<evidence type="ECO:0000256" key="4">
    <source>
        <dbReference type="ARBA" id="ARBA00022840"/>
    </source>
</evidence>
<dbReference type="InterPro" id="IPR005190">
    <property type="entry name" value="GlnE_rpt_dom"/>
</dbReference>
<reference evidence="11" key="1">
    <citation type="submission" date="2016-09" db="EMBL/GenBank/DDBJ databases">
        <authorList>
            <person name="Varghese N."/>
            <person name="Submissions S."/>
        </authorList>
    </citation>
    <scope>NUCLEOTIDE SEQUENCE [LARGE SCALE GENOMIC DNA]</scope>
    <source>
        <strain evidence="11">ANC 4466</strain>
    </source>
</reference>
<comment type="catalytic activity">
    <reaction evidence="7">
        <text>[glutamine synthetase]-L-tyrosine + ATP = [glutamine synthetase]-O(4)-(5'-adenylyl)-L-tyrosine + diphosphate</text>
        <dbReference type="Rhea" id="RHEA:18589"/>
        <dbReference type="Rhea" id="RHEA-COMP:10660"/>
        <dbReference type="Rhea" id="RHEA-COMP:10661"/>
        <dbReference type="ChEBI" id="CHEBI:30616"/>
        <dbReference type="ChEBI" id="CHEBI:33019"/>
        <dbReference type="ChEBI" id="CHEBI:46858"/>
        <dbReference type="ChEBI" id="CHEBI:83624"/>
        <dbReference type="EC" id="2.7.7.42"/>
    </reaction>
</comment>
<dbReference type="InterPro" id="IPR013546">
    <property type="entry name" value="PII_UdlTrfase/GS_AdlTrfase"/>
</dbReference>
<evidence type="ECO:0000259" key="8">
    <source>
        <dbReference type="Pfam" id="PF03710"/>
    </source>
</evidence>
<evidence type="ECO:0000256" key="3">
    <source>
        <dbReference type="ARBA" id="ARBA00022741"/>
    </source>
</evidence>
<organism evidence="10 11">
    <name type="scientific">Acinetobacter puyangensis</name>
    <dbReference type="NCBI Taxonomy" id="1096779"/>
    <lineage>
        <taxon>Bacteria</taxon>
        <taxon>Pseudomonadati</taxon>
        <taxon>Pseudomonadota</taxon>
        <taxon>Gammaproteobacteria</taxon>
        <taxon>Moraxellales</taxon>
        <taxon>Moraxellaceae</taxon>
        <taxon>Acinetobacter</taxon>
    </lineage>
</organism>
<keyword evidence="11" id="KW-1185">Reference proteome</keyword>
<dbReference type="SUPFAM" id="SSF81301">
    <property type="entry name" value="Nucleotidyltransferase"/>
    <property type="match status" value="2"/>
</dbReference>
<sequence>MNQQHVELYGIDISSARRVQFCSLYAGQVMQTLDGIWQQDYAKDQFLLPLDSSQIFQWVENTLQNISDETSWMRSIRQLRARFMLRWIWQDCNQLTDVVTLTRELSDFADACVIAAKKFARPALVAKYGEPIGDDGQVQDLIVIAMGKHGAQELNLSSDIDLIFAFGENGESNGRKCIDVQQFCILWGQKIINLLDQVTADGFVFRVDMRLRPWGDGSALALSYAALEKYLIQHGREWERYAWIKARVITGGQAGDELIAMARPFVFRRYVDYTAFSAMREMKSMIEKEVARRNISDDVKLGAGGIREIEFIVQVFQLIYGGSRLELQDRQCLVAMQHLKDDHLLDETAYHELKDAYLFLRRVEHAIQALQDQQTQSLPQDENLRERLIFALNYDSWQDFMQVLNQKRERVSFYFSTLIQERINDADVNITESEHIDLQPYLDDEAYQRIQAFWQSHTVQRLPSTALKRLQQFWPHLVQAVIASEHPQIALMRLLPLIESILRRSVYIVMLMENRGALQRLVKMASVSPWICEELAHYPVLLDEFLSMDFELPRRQDLEQALRQQLLRIELDQVEDIMRVLRLFKKSNVLAVAASDVLAESPLMRISDVLTDIAEITVKTALHLSYQMVVKRHGYPLDSAGERCSLDRLGFAIIGYGKVGGIELGYGSDLDLVFIHQYEEQAETDGKKVVTGLEFAMRVAQKFLSLMTTQTLDGRVYEIDTRLRPNGEAGLLVCSLKAFEHYQLSSAWLWEHQALVRARSIAGNIELCEAFEALRRTILTRKRDENEVRAEVLKMRQKMKDHLGSSNEQKKHGIFHLKQDAGGIVDIEFMAQYAVLAWSGSNPDLAHYSDNVRILEDAAKAGCLPSIDATALTQAYLRERAESHRLALANQSLQVKAADWHDTREVVCKLWQRLIDPSATVELFDKLSAPDSE</sequence>
<proteinExistence type="inferred from homology"/>
<dbReference type="Gene3D" id="1.20.120.1510">
    <property type="match status" value="1"/>
</dbReference>
<keyword evidence="4 7" id="KW-0067">ATP-binding</keyword>
<evidence type="ECO:0000259" key="9">
    <source>
        <dbReference type="Pfam" id="PF08335"/>
    </source>
</evidence>
<dbReference type="InterPro" id="IPR043519">
    <property type="entry name" value="NT_sf"/>
</dbReference>
<evidence type="ECO:0000256" key="6">
    <source>
        <dbReference type="ARBA" id="ARBA00023268"/>
    </source>
</evidence>
<dbReference type="FunFam" id="1.20.120.330:FF:000005">
    <property type="entry name" value="Bifunctional glutamine synthetase adenylyltransferase/adenylyl-removing enzyme"/>
    <property type="match status" value="1"/>
</dbReference>
<dbReference type="Proteomes" id="UP000219042">
    <property type="component" value="Unassembled WGS sequence"/>
</dbReference>
<dbReference type="GO" id="GO:0000820">
    <property type="term" value="P:regulation of glutamine family amino acid metabolic process"/>
    <property type="evidence" value="ECO:0007669"/>
    <property type="project" value="UniProtKB-UniRule"/>
</dbReference>
<comment type="function">
    <text evidence="7">Involved in the regulation of glutamine synthetase GlnA, a key enzyme in the process to assimilate ammonia. When cellular nitrogen levels are high, the C-terminal adenylyl transferase (AT) inactivates GlnA by covalent transfer of an adenylyl group from ATP to specific tyrosine residue of GlnA, thus reducing its activity. Conversely, when nitrogen levels are low, the N-terminal adenylyl removase (AR) activates GlnA by removing the adenylyl group by phosphorolysis, increasing its activity. The regulatory region of GlnE binds the signal transduction protein PII (GlnB) which indicates the nitrogen status of the cell.</text>
</comment>
<evidence type="ECO:0000313" key="11">
    <source>
        <dbReference type="Proteomes" id="UP000219042"/>
    </source>
</evidence>
<keyword evidence="5 7" id="KW-0460">Magnesium</keyword>
<keyword evidence="10" id="KW-0436">Ligase</keyword>
<feature type="region of interest" description="Adenylyl transferase" evidence="7">
    <location>
        <begin position="421"/>
        <end position="933"/>
    </location>
</feature>
<keyword evidence="3 7" id="KW-0547">Nucleotide-binding</keyword>
<dbReference type="EC" id="2.7.7.42" evidence="7"/>
<evidence type="ECO:0000256" key="2">
    <source>
        <dbReference type="ARBA" id="ARBA00022695"/>
    </source>
</evidence>
<dbReference type="InterPro" id="IPR023057">
    <property type="entry name" value="GlnE"/>
</dbReference>
<protein>
    <recommendedName>
        <fullName evidence="7">Bifunctional glutamine synthetase adenylyltransferase/adenylyl-removing enzyme</fullName>
    </recommendedName>
    <alternativeName>
        <fullName evidence="7">ATP:glutamine synthetase adenylyltransferase</fullName>
    </alternativeName>
    <alternativeName>
        <fullName evidence="7">ATase</fullName>
    </alternativeName>
    <domain>
        <recommendedName>
            <fullName evidence="7">Glutamine synthetase adenylyl-L-tyrosine phosphorylase</fullName>
            <ecNumber evidence="7">2.7.7.89</ecNumber>
        </recommendedName>
        <alternativeName>
            <fullName evidence="7">Adenylyl removase</fullName>
            <shortName evidence="7">AR</shortName>
            <shortName evidence="7">AT-N</shortName>
        </alternativeName>
    </domain>
    <domain>
        <recommendedName>
            <fullName evidence="7">Glutamine synthetase adenylyl transferase</fullName>
            <ecNumber evidence="7">2.7.7.42</ecNumber>
        </recommendedName>
        <alternativeName>
            <fullName evidence="7">Adenylyl transferase</fullName>
            <shortName evidence="7">AT</shortName>
            <shortName evidence="7">AT-C</shortName>
        </alternativeName>
    </domain>
</protein>
<dbReference type="Pfam" id="PF03710">
    <property type="entry name" value="GlnE"/>
    <property type="match status" value="2"/>
</dbReference>